<dbReference type="Pfam" id="PF00069">
    <property type="entry name" value="Pkinase"/>
    <property type="match status" value="1"/>
</dbReference>
<gene>
    <name evidence="11" type="ORF">GCM10018793_11810</name>
</gene>
<evidence type="ECO:0000256" key="6">
    <source>
        <dbReference type="ARBA" id="ARBA00022777"/>
    </source>
</evidence>
<organism evidence="11 12">
    <name type="scientific">Streptomyces sulfonofaciens</name>
    <dbReference type="NCBI Taxonomy" id="68272"/>
    <lineage>
        <taxon>Bacteria</taxon>
        <taxon>Bacillati</taxon>
        <taxon>Actinomycetota</taxon>
        <taxon>Actinomycetes</taxon>
        <taxon>Kitasatosporales</taxon>
        <taxon>Streptomycetaceae</taxon>
        <taxon>Streptomyces</taxon>
    </lineage>
</organism>
<dbReference type="Gene3D" id="1.10.510.10">
    <property type="entry name" value="Transferase(Phosphotransferase) domain 1"/>
    <property type="match status" value="1"/>
</dbReference>
<evidence type="ECO:0000259" key="10">
    <source>
        <dbReference type="PROSITE" id="PS50011"/>
    </source>
</evidence>
<keyword evidence="6" id="KW-0418">Kinase</keyword>
<evidence type="ECO:0000256" key="5">
    <source>
        <dbReference type="ARBA" id="ARBA00022741"/>
    </source>
</evidence>
<proteinExistence type="predicted"/>
<accession>A0A919KVJ9</accession>
<evidence type="ECO:0000256" key="4">
    <source>
        <dbReference type="ARBA" id="ARBA00022679"/>
    </source>
</evidence>
<protein>
    <recommendedName>
        <fullName evidence="1">non-specific serine/threonine protein kinase</fullName>
        <ecNumber evidence="1">2.7.11.1</ecNumber>
    </recommendedName>
</protein>
<keyword evidence="2" id="KW-0723">Serine/threonine-protein kinase</keyword>
<dbReference type="EMBL" id="BNCD01000002">
    <property type="protein sequence ID" value="GHH73301.1"/>
    <property type="molecule type" value="Genomic_DNA"/>
</dbReference>
<keyword evidence="7" id="KW-0067">ATP-binding</keyword>
<keyword evidence="4" id="KW-0808">Transferase</keyword>
<dbReference type="CDD" id="cd14014">
    <property type="entry name" value="STKc_PknB_like"/>
    <property type="match status" value="1"/>
</dbReference>
<dbReference type="PROSITE" id="PS50011">
    <property type="entry name" value="PROTEIN_KINASE_DOM"/>
    <property type="match status" value="1"/>
</dbReference>
<evidence type="ECO:0000256" key="2">
    <source>
        <dbReference type="ARBA" id="ARBA00022527"/>
    </source>
</evidence>
<keyword evidence="12" id="KW-1185">Reference proteome</keyword>
<dbReference type="PANTHER" id="PTHR43289">
    <property type="entry name" value="MITOGEN-ACTIVATED PROTEIN KINASE KINASE KINASE 20-RELATED"/>
    <property type="match status" value="1"/>
</dbReference>
<dbReference type="Gene3D" id="3.30.200.20">
    <property type="entry name" value="Phosphorylase Kinase, domain 1"/>
    <property type="match status" value="1"/>
</dbReference>
<dbReference type="PANTHER" id="PTHR43289:SF6">
    <property type="entry name" value="SERINE_THREONINE-PROTEIN KINASE NEKL-3"/>
    <property type="match status" value="1"/>
</dbReference>
<dbReference type="PROSITE" id="PS00108">
    <property type="entry name" value="PROTEIN_KINASE_ST"/>
    <property type="match status" value="1"/>
</dbReference>
<dbReference type="InterPro" id="IPR000719">
    <property type="entry name" value="Prot_kinase_dom"/>
</dbReference>
<dbReference type="SUPFAM" id="SSF56112">
    <property type="entry name" value="Protein kinase-like (PK-like)"/>
    <property type="match status" value="1"/>
</dbReference>
<dbReference type="Proteomes" id="UP000603708">
    <property type="component" value="Unassembled WGS sequence"/>
</dbReference>
<evidence type="ECO:0000256" key="1">
    <source>
        <dbReference type="ARBA" id="ARBA00012513"/>
    </source>
</evidence>
<dbReference type="GO" id="GO:0004674">
    <property type="term" value="F:protein serine/threonine kinase activity"/>
    <property type="evidence" value="ECO:0007669"/>
    <property type="project" value="UniProtKB-KW"/>
</dbReference>
<dbReference type="AlphaFoldDB" id="A0A919KVJ9"/>
<dbReference type="InterPro" id="IPR008984">
    <property type="entry name" value="SMAD_FHA_dom_sf"/>
</dbReference>
<evidence type="ECO:0000313" key="11">
    <source>
        <dbReference type="EMBL" id="GHH73301.1"/>
    </source>
</evidence>
<reference evidence="11" key="2">
    <citation type="submission" date="2020-09" db="EMBL/GenBank/DDBJ databases">
        <authorList>
            <person name="Sun Q."/>
            <person name="Ohkuma M."/>
        </authorList>
    </citation>
    <scope>NUCLEOTIDE SEQUENCE</scope>
    <source>
        <strain evidence="11">JCM 5069</strain>
    </source>
</reference>
<dbReference type="Pfam" id="PF00498">
    <property type="entry name" value="FHA"/>
    <property type="match status" value="1"/>
</dbReference>
<feature type="domain" description="FHA" evidence="9">
    <location>
        <begin position="55"/>
        <end position="106"/>
    </location>
</feature>
<dbReference type="EC" id="2.7.11.1" evidence="1"/>
<dbReference type="GO" id="GO:0005524">
    <property type="term" value="F:ATP binding"/>
    <property type="evidence" value="ECO:0007669"/>
    <property type="project" value="UniProtKB-KW"/>
</dbReference>
<dbReference type="PROSITE" id="PS50006">
    <property type="entry name" value="FHA_DOMAIN"/>
    <property type="match status" value="1"/>
</dbReference>
<evidence type="ECO:0000313" key="12">
    <source>
        <dbReference type="Proteomes" id="UP000603708"/>
    </source>
</evidence>
<dbReference type="SMART" id="SM00240">
    <property type="entry name" value="FHA"/>
    <property type="match status" value="1"/>
</dbReference>
<name>A0A919KVJ9_9ACTN</name>
<evidence type="ECO:0000256" key="7">
    <source>
        <dbReference type="ARBA" id="ARBA00022840"/>
    </source>
</evidence>
<dbReference type="RefSeq" id="WP_189929779.1">
    <property type="nucleotide sequence ID" value="NZ_BNCD01000002.1"/>
</dbReference>
<feature type="region of interest" description="Disordered" evidence="8">
    <location>
        <begin position="1"/>
        <end position="25"/>
    </location>
</feature>
<evidence type="ECO:0000259" key="9">
    <source>
        <dbReference type="PROSITE" id="PS50006"/>
    </source>
</evidence>
<comment type="caution">
    <text evidence="11">The sequence shown here is derived from an EMBL/GenBank/DDBJ whole genome shotgun (WGS) entry which is preliminary data.</text>
</comment>
<feature type="domain" description="Protein kinase" evidence="10">
    <location>
        <begin position="201"/>
        <end position="494"/>
    </location>
</feature>
<evidence type="ECO:0000256" key="3">
    <source>
        <dbReference type="ARBA" id="ARBA00022553"/>
    </source>
</evidence>
<dbReference type="InterPro" id="IPR000253">
    <property type="entry name" value="FHA_dom"/>
</dbReference>
<sequence>MANDPPRALGRGPGGVPRGTAPAHEDAAATPEITLSVLSGPGAGGEFTFTERTACVVGRAAECRLRLPRDDARAARHHCLLDISPPDIRIRDLGAPHGTLVNGEEIGRPGDRPGVRCAERDLADGDEVRLGATLLRVGIRAPGPAAPAGRCAHCAPAGGPAADRRPGDVMCPDCRSRPLSVLRGLLARAAGDDALAALRGYEVVRELGRGALGAVYLARHRGTGERVALKLLAARTAVGPRARARFLAEAERLRGVRHWNILGLHAAAAHGAAFCLVGEYAAGGTLQDLLAARGGTLPPGEAVAVAVRVLDALAHAHTAPRGEDGAAVAHRDVKPSNILLTGGADDDAEGGAARGGAAEGTVPHAVGLGDFGIAAAFERAGLAGLPPAGDCGGSVAYLPRVHVVDRRGTGPEADVWATAAVLYRMLTGAVPREVPPGADPLAVLLREPVVPVRRRDPAVPRRLAQVIDAALIDTPRIVTTSAGELRTALAAALR</sequence>
<dbReference type="SMART" id="SM00220">
    <property type="entry name" value="S_TKc"/>
    <property type="match status" value="1"/>
</dbReference>
<dbReference type="Gene3D" id="2.60.200.20">
    <property type="match status" value="1"/>
</dbReference>
<reference evidence="11" key="1">
    <citation type="journal article" date="2014" name="Int. J. Syst. Evol. Microbiol.">
        <title>Complete genome sequence of Corynebacterium casei LMG S-19264T (=DSM 44701T), isolated from a smear-ripened cheese.</title>
        <authorList>
            <consortium name="US DOE Joint Genome Institute (JGI-PGF)"/>
            <person name="Walter F."/>
            <person name="Albersmeier A."/>
            <person name="Kalinowski J."/>
            <person name="Ruckert C."/>
        </authorList>
    </citation>
    <scope>NUCLEOTIDE SEQUENCE</scope>
    <source>
        <strain evidence="11">JCM 5069</strain>
    </source>
</reference>
<evidence type="ECO:0000256" key="8">
    <source>
        <dbReference type="SAM" id="MobiDB-lite"/>
    </source>
</evidence>
<dbReference type="SUPFAM" id="SSF49879">
    <property type="entry name" value="SMAD/FHA domain"/>
    <property type="match status" value="1"/>
</dbReference>
<dbReference type="InterPro" id="IPR011009">
    <property type="entry name" value="Kinase-like_dom_sf"/>
</dbReference>
<dbReference type="InterPro" id="IPR008271">
    <property type="entry name" value="Ser/Thr_kinase_AS"/>
</dbReference>
<keyword evidence="5" id="KW-0547">Nucleotide-binding</keyword>
<keyword evidence="3" id="KW-0597">Phosphoprotein</keyword>